<reference evidence="3 4" key="1">
    <citation type="submission" date="2012-10" db="EMBL/GenBank/DDBJ databases">
        <authorList>
            <person name="Zafar N."/>
            <person name="Inman J."/>
            <person name="Hall N."/>
            <person name="Lorenzi H."/>
            <person name="Caler E."/>
        </authorList>
    </citation>
    <scope>NUCLEOTIDE SEQUENCE [LARGE SCALE GENOMIC DNA]</scope>
    <source>
        <strain evidence="3 4">IP1</strain>
    </source>
</reference>
<sequence length="1061" mass="122712">MWFLLQLITTCFAYCGTGCLGCFNSSQNSEEICIKCKDNFRQTSLCTECQLFNPYENFSDTNPLILMYNKSCIVTNSTDSVLYWKPLFIEELFFNTPITFNVTKTMTPMLGICHDDDTNNQYRFGKYFHFYFPPSSTKNYINIYVQKNTTEGKVKIELTKTVFDDANRVYEPECFSTTTLAGQTGYSITRTKSTETNFTLFVGMVEAFDCEMTVSMLTADKMLQNIQFEVYNISNFVEQPIHLHLDFSLMSVTDFAACSPQTTPYKSFFFQILGSIPKKSRILMTSSNGETQFLEYVKCVNVTNVYAKCYCVNGTRMRRDLWKMHPETGFVYSPVGTSFEENIFRLFSRNMVMRTEFTMRVICPNNCNEENNGGNCSIQLGKCVCTSEKYGGEDCHELCYYNNTWHIQNINEKCYYGESNCDSYCNCYNGTYILDHYCVSEACYNNIIQENGDLCERGKNHCQSNCNCENGYILKSTKCIPITCGNGKLDHEEEQCDSGASCNVIDCTCYEGFEPDKKRPGSCTRKYHIVLITLVTISCIFLFFVLIITVCLTIIISRKERFILKNVAETTEYPQPTYYYDVSKMTHVMPYTNKYPSNKCNLTFGAKNKTLKIDETVYEVIEITNHTTHPMFIIFHSPNVSKYSVHFCPQTRIISRGKTKQFVLLFTPHCTTQLGGTYFYASMYYGDKAKLIELQKLIFDKNVLDIGDSLQYNDLLSKLNPSYFELMVNTQIENSFRVDYDEVFLSPQKLNTKHSQKIKTIAVYRGTPVVLKSIDLSTLTSKGAEDLKISSDKYYSAIKNLRSPYLLMPNGYFLYEQQIFSMYEVRSLGSADAYFFNPIYKGQFSYLYKLKVMKDIECGLHYLHEFKLLHLNLKLSNVLMNTFSLEFPVVTAQICHFWGRADLRAKAEDNGVFMKNPRCDPPEVYTHIFGNFSDVFSFGILCWEIFYEKRTFEDSKTLFDIKSAVIAGKMPPLDDRIPKDLGNLISRCWEYNYLQRISFKEVHDILTKIFEEKIAVNTENLLKDTTNNEFLEDVKIDKFDFFKKATKQRLLKPFSIEGVFV</sequence>
<keyword evidence="1" id="KW-1133">Transmembrane helix</keyword>
<protein>
    <submittedName>
        <fullName evidence="3">Serine-threonine protein kinase, putative</fullName>
    </submittedName>
</protein>
<gene>
    <name evidence="3" type="ORF">EIN_321450</name>
</gene>
<dbReference type="KEGG" id="eiv:EIN_321450"/>
<dbReference type="GO" id="GO:0005524">
    <property type="term" value="F:ATP binding"/>
    <property type="evidence" value="ECO:0007669"/>
    <property type="project" value="InterPro"/>
</dbReference>
<keyword evidence="4" id="KW-1185">Reference proteome</keyword>
<dbReference type="Pfam" id="PF07714">
    <property type="entry name" value="PK_Tyr_Ser-Thr"/>
    <property type="match status" value="1"/>
</dbReference>
<dbReference type="AlphaFoldDB" id="A0A0A1UFX0"/>
<dbReference type="InterPro" id="IPR053215">
    <property type="entry name" value="TKL_Ser/Thr_kinase"/>
</dbReference>
<dbReference type="SUPFAM" id="SSF56112">
    <property type="entry name" value="Protein kinase-like (PK-like)"/>
    <property type="match status" value="1"/>
</dbReference>
<evidence type="ECO:0000259" key="2">
    <source>
        <dbReference type="PROSITE" id="PS50011"/>
    </source>
</evidence>
<accession>A0A0A1UFX0</accession>
<dbReference type="GeneID" id="14892728"/>
<evidence type="ECO:0000313" key="3">
    <source>
        <dbReference type="EMBL" id="ELP93732.1"/>
    </source>
</evidence>
<dbReference type="PANTHER" id="PTHR45756">
    <property type="entry name" value="PALMITOYLTRANSFERASE"/>
    <property type="match status" value="1"/>
</dbReference>
<keyword evidence="1" id="KW-0812">Transmembrane</keyword>
<feature type="domain" description="Protein kinase" evidence="2">
    <location>
        <begin position="729"/>
        <end position="1006"/>
    </location>
</feature>
<organism evidence="3 4">
    <name type="scientific">Entamoeba invadens IP1</name>
    <dbReference type="NCBI Taxonomy" id="370355"/>
    <lineage>
        <taxon>Eukaryota</taxon>
        <taxon>Amoebozoa</taxon>
        <taxon>Evosea</taxon>
        <taxon>Archamoebae</taxon>
        <taxon>Mastigamoebida</taxon>
        <taxon>Entamoebidae</taxon>
        <taxon>Entamoeba</taxon>
    </lineage>
</organism>
<dbReference type="InterPro" id="IPR000719">
    <property type="entry name" value="Prot_kinase_dom"/>
</dbReference>
<dbReference type="VEuPathDB" id="AmoebaDB:EIN_321450"/>
<dbReference type="InterPro" id="IPR001245">
    <property type="entry name" value="Ser-Thr/Tyr_kinase_cat_dom"/>
</dbReference>
<evidence type="ECO:0000313" key="4">
    <source>
        <dbReference type="Proteomes" id="UP000014680"/>
    </source>
</evidence>
<evidence type="ECO:0000256" key="1">
    <source>
        <dbReference type="SAM" id="Phobius"/>
    </source>
</evidence>
<proteinExistence type="predicted"/>
<name>A0A0A1UFX0_ENTIV</name>
<keyword evidence="3" id="KW-0418">Kinase</keyword>
<dbReference type="InterPro" id="IPR011009">
    <property type="entry name" value="Kinase-like_dom_sf"/>
</dbReference>
<dbReference type="Proteomes" id="UP000014680">
    <property type="component" value="Unassembled WGS sequence"/>
</dbReference>
<dbReference type="OrthoDB" id="4062651at2759"/>
<keyword evidence="1" id="KW-0472">Membrane</keyword>
<dbReference type="EMBL" id="KB206257">
    <property type="protein sequence ID" value="ELP93732.1"/>
    <property type="molecule type" value="Genomic_DNA"/>
</dbReference>
<feature type="transmembrane region" description="Helical" evidence="1">
    <location>
        <begin position="527"/>
        <end position="556"/>
    </location>
</feature>
<dbReference type="RefSeq" id="XP_004260503.1">
    <property type="nucleotide sequence ID" value="XM_004260455.1"/>
</dbReference>
<dbReference type="GO" id="GO:0004672">
    <property type="term" value="F:protein kinase activity"/>
    <property type="evidence" value="ECO:0007669"/>
    <property type="project" value="InterPro"/>
</dbReference>
<dbReference type="PROSITE" id="PS50011">
    <property type="entry name" value="PROTEIN_KINASE_DOM"/>
    <property type="match status" value="1"/>
</dbReference>
<keyword evidence="3" id="KW-0808">Transferase</keyword>
<dbReference type="Gene3D" id="1.10.510.10">
    <property type="entry name" value="Transferase(Phosphotransferase) domain 1"/>
    <property type="match status" value="1"/>
</dbReference>
<dbReference type="PANTHER" id="PTHR45756:SF1">
    <property type="entry name" value="PROTEIN KINASE DOMAIN CONTAINING PROTEIN"/>
    <property type="match status" value="1"/>
</dbReference>